<dbReference type="EMBL" id="LACI01002050">
    <property type="protein sequence ID" value="KJU83086.1"/>
    <property type="molecule type" value="Genomic_DNA"/>
</dbReference>
<comment type="caution">
    <text evidence="1">The sequence shown here is derived from an EMBL/GenBank/DDBJ whole genome shotgun (WGS) entry which is preliminary data.</text>
</comment>
<reference evidence="1 2" key="1">
    <citation type="submission" date="2015-02" db="EMBL/GenBank/DDBJ databases">
        <title>Single-cell genomics of uncultivated deep-branching MTB reveals a conserved set of magnetosome genes.</title>
        <authorList>
            <person name="Kolinko S."/>
            <person name="Richter M."/>
            <person name="Glockner F.O."/>
            <person name="Brachmann A."/>
            <person name="Schuler D."/>
        </authorList>
    </citation>
    <scope>NUCLEOTIDE SEQUENCE [LARGE SCALE GENOMIC DNA]</scope>
    <source>
        <strain evidence="1">TM-1</strain>
    </source>
</reference>
<organism evidence="1 2">
    <name type="scientific">Candidatus Magnetobacterium bavaricum</name>
    <dbReference type="NCBI Taxonomy" id="29290"/>
    <lineage>
        <taxon>Bacteria</taxon>
        <taxon>Pseudomonadati</taxon>
        <taxon>Nitrospirota</taxon>
        <taxon>Thermodesulfovibrionia</taxon>
        <taxon>Thermodesulfovibrionales</taxon>
        <taxon>Candidatus Magnetobacteriaceae</taxon>
        <taxon>Candidatus Magnetobacterium</taxon>
    </lineage>
</organism>
<keyword evidence="2" id="KW-1185">Reference proteome</keyword>
<protein>
    <submittedName>
        <fullName evidence="1">Uncharacterized protein</fullName>
    </submittedName>
</protein>
<dbReference type="Proteomes" id="UP000033423">
    <property type="component" value="Unassembled WGS sequence"/>
</dbReference>
<accession>A0A0F3GMG1</accession>
<sequence>MNRYEEFWIVWNDFYPKIVEMCKDEMSSYYNRDTVHSYLLATGWKEDARQWHTLKDREISFFTKVVKDIGNHPALLYSIAKLLNGIGSRFGDAGVGWISSILQNDKTLSTNELEKNTIFYIEKFVRGYILKNPEKIKKDKQVKKQTIVILDFLVEQGSEIGYSLREGIL</sequence>
<gene>
    <name evidence="1" type="ORF">MBAV_004720</name>
</gene>
<proteinExistence type="predicted"/>
<evidence type="ECO:0000313" key="1">
    <source>
        <dbReference type="EMBL" id="KJU83086.1"/>
    </source>
</evidence>
<evidence type="ECO:0000313" key="2">
    <source>
        <dbReference type="Proteomes" id="UP000033423"/>
    </source>
</evidence>
<name>A0A0F3GMG1_9BACT</name>
<dbReference type="PATRIC" id="fig|29290.4.peg.6257"/>
<dbReference type="AlphaFoldDB" id="A0A0F3GMG1"/>